<proteinExistence type="predicted"/>
<feature type="compositionally biased region" description="Basic and acidic residues" evidence="1">
    <location>
        <begin position="148"/>
        <end position="169"/>
    </location>
</feature>
<evidence type="ECO:0000256" key="1">
    <source>
        <dbReference type="SAM" id="MobiDB-lite"/>
    </source>
</evidence>
<evidence type="ECO:0000313" key="3">
    <source>
        <dbReference type="Proteomes" id="UP000049455"/>
    </source>
</evidence>
<feature type="compositionally biased region" description="Low complexity" evidence="1">
    <location>
        <begin position="1"/>
        <end position="24"/>
    </location>
</feature>
<gene>
    <name evidence="2" type="ORF">JSE7799_02401</name>
</gene>
<feature type="region of interest" description="Disordered" evidence="1">
    <location>
        <begin position="127"/>
        <end position="196"/>
    </location>
</feature>
<reference evidence="2 3" key="1">
    <citation type="submission" date="2015-09" db="EMBL/GenBank/DDBJ databases">
        <authorList>
            <person name="Jackson K.R."/>
            <person name="Lunt B.L."/>
            <person name="Fisher J.N.B."/>
            <person name="Gardner A.V."/>
            <person name="Bailey M.E."/>
            <person name="Deus L.M."/>
            <person name="Earl A.S."/>
            <person name="Gibby P.D."/>
            <person name="Hartmann K.A."/>
            <person name="Liu J.E."/>
            <person name="Manci A.M."/>
            <person name="Nielsen D.A."/>
            <person name="Solomon M.B."/>
            <person name="Breakwell D.P."/>
            <person name="Burnett S.H."/>
            <person name="Grose J.H."/>
        </authorList>
    </citation>
    <scope>NUCLEOTIDE SEQUENCE [LARGE SCALE GENOMIC DNA]</scope>
    <source>
        <strain evidence="2 3">CECT 7799</strain>
    </source>
</reference>
<organism evidence="2 3">
    <name type="scientific">Jannaschia seosinensis</name>
    <dbReference type="NCBI Taxonomy" id="313367"/>
    <lineage>
        <taxon>Bacteria</taxon>
        <taxon>Pseudomonadati</taxon>
        <taxon>Pseudomonadota</taxon>
        <taxon>Alphaproteobacteria</taxon>
        <taxon>Rhodobacterales</taxon>
        <taxon>Roseobacteraceae</taxon>
        <taxon>Jannaschia</taxon>
    </lineage>
</organism>
<accession>A0A0M7BCX7</accession>
<dbReference type="Proteomes" id="UP000049455">
    <property type="component" value="Unassembled WGS sequence"/>
</dbReference>
<protein>
    <submittedName>
        <fullName evidence="2">Uncharacterized protein</fullName>
    </submittedName>
</protein>
<name>A0A0M7BCX7_9RHOB</name>
<feature type="compositionally biased region" description="Basic residues" evidence="1">
    <location>
        <begin position="136"/>
        <end position="147"/>
    </location>
</feature>
<dbReference type="AlphaFoldDB" id="A0A0M7BCX7"/>
<feature type="compositionally biased region" description="Low complexity" evidence="1">
    <location>
        <begin position="170"/>
        <end position="187"/>
    </location>
</feature>
<keyword evidence="3" id="KW-1185">Reference proteome</keyword>
<feature type="region of interest" description="Disordered" evidence="1">
    <location>
        <begin position="1"/>
        <end position="113"/>
    </location>
</feature>
<evidence type="ECO:0000313" key="2">
    <source>
        <dbReference type="EMBL" id="CUH39674.1"/>
    </source>
</evidence>
<dbReference type="STRING" id="313367.JSE7799_02401"/>
<sequence>MCGSQRAPPPSAAGAGSSAARSARTGLPPTPHAARPQGGAEDQEVFLQDRIQHIKGSTPRGNAPPVGGDHAVAISSEPGGQSGQRDLAQLLKRVISAGKGRQDRPSPLPQQPRTFRHLHLVGIVHPDPRPLDRPHAGHPRQSRIIQRRVREGRLRDRGHSSGAARDRRSSAPFIRRSSSTMRSITRTGATSSAGGV</sequence>
<dbReference type="EMBL" id="CYPR01000160">
    <property type="protein sequence ID" value="CUH39674.1"/>
    <property type="molecule type" value="Genomic_DNA"/>
</dbReference>